<dbReference type="RefSeq" id="XP_007766770.1">
    <property type="nucleotide sequence ID" value="XM_007768580.1"/>
</dbReference>
<evidence type="ECO:0000256" key="1">
    <source>
        <dbReference type="ARBA" id="ARBA00006888"/>
    </source>
</evidence>
<comment type="caution">
    <text evidence="3">The sequence shown here is derived from an EMBL/GenBank/DDBJ whole genome shotgun (WGS) entry which is preliminary data.</text>
</comment>
<dbReference type="OrthoDB" id="428577at2759"/>
<dbReference type="PANTHER" id="PTHR31841:SF1">
    <property type="entry name" value="PROTEIN FAM72A-RELATED"/>
    <property type="match status" value="1"/>
</dbReference>
<feature type="compositionally biased region" description="Low complexity" evidence="2">
    <location>
        <begin position="251"/>
        <end position="276"/>
    </location>
</feature>
<evidence type="ECO:0000313" key="4">
    <source>
        <dbReference type="Proteomes" id="UP000053558"/>
    </source>
</evidence>
<proteinExistence type="inferred from homology"/>
<comment type="similarity">
    <text evidence="1">Belongs to the FAM72 family.</text>
</comment>
<feature type="compositionally biased region" description="Pro residues" evidence="2">
    <location>
        <begin position="183"/>
        <end position="203"/>
    </location>
</feature>
<dbReference type="GO" id="GO:0005829">
    <property type="term" value="C:cytosol"/>
    <property type="evidence" value="ECO:0007669"/>
    <property type="project" value="TreeGrafter"/>
</dbReference>
<dbReference type="EMBL" id="JH711576">
    <property type="protein sequence ID" value="EIW82805.1"/>
    <property type="molecule type" value="Genomic_DNA"/>
</dbReference>
<dbReference type="Pfam" id="PF14976">
    <property type="entry name" value="YPEH2ZP"/>
    <property type="match status" value="1"/>
</dbReference>
<name>A0A5M3MVR0_CONPW</name>
<feature type="region of interest" description="Disordered" evidence="2">
    <location>
        <begin position="333"/>
        <end position="360"/>
    </location>
</feature>
<dbReference type="AlphaFoldDB" id="A0A5M3MVR0"/>
<dbReference type="PANTHER" id="PTHR31841">
    <property type="entry name" value="PROTEIN FAM72A-RELATED"/>
    <property type="match status" value="1"/>
</dbReference>
<evidence type="ECO:0000256" key="2">
    <source>
        <dbReference type="SAM" id="MobiDB-lite"/>
    </source>
</evidence>
<organism evidence="3 4">
    <name type="scientific">Coniophora puteana (strain RWD-64-598)</name>
    <name type="common">Brown rot fungus</name>
    <dbReference type="NCBI Taxonomy" id="741705"/>
    <lineage>
        <taxon>Eukaryota</taxon>
        <taxon>Fungi</taxon>
        <taxon>Dikarya</taxon>
        <taxon>Basidiomycota</taxon>
        <taxon>Agaricomycotina</taxon>
        <taxon>Agaricomycetes</taxon>
        <taxon>Agaricomycetidae</taxon>
        <taxon>Boletales</taxon>
        <taxon>Coniophorineae</taxon>
        <taxon>Coniophoraceae</taxon>
        <taxon>Coniophora</taxon>
    </lineage>
</organism>
<evidence type="ECO:0000313" key="3">
    <source>
        <dbReference type="EMBL" id="EIW82805.1"/>
    </source>
</evidence>
<dbReference type="Proteomes" id="UP000053558">
    <property type="component" value="Unassembled WGS sequence"/>
</dbReference>
<dbReference type="OMA" id="VLFWHHL"/>
<gene>
    <name evidence="3" type="ORF">CONPUDRAFT_88867</name>
</gene>
<dbReference type="InterPro" id="IPR026768">
    <property type="entry name" value="YPEH2ZP"/>
</dbReference>
<feature type="region of interest" description="Disordered" evidence="2">
    <location>
        <begin position="158"/>
        <end position="310"/>
    </location>
</feature>
<feature type="compositionally biased region" description="Low complexity" evidence="2">
    <location>
        <begin position="342"/>
        <end position="353"/>
    </location>
</feature>
<reference evidence="4" key="1">
    <citation type="journal article" date="2012" name="Science">
        <title>The Paleozoic origin of enzymatic lignin decomposition reconstructed from 31 fungal genomes.</title>
        <authorList>
            <person name="Floudas D."/>
            <person name="Binder M."/>
            <person name="Riley R."/>
            <person name="Barry K."/>
            <person name="Blanchette R.A."/>
            <person name="Henrissat B."/>
            <person name="Martinez A.T."/>
            <person name="Otillar R."/>
            <person name="Spatafora J.W."/>
            <person name="Yadav J.S."/>
            <person name="Aerts A."/>
            <person name="Benoit I."/>
            <person name="Boyd A."/>
            <person name="Carlson A."/>
            <person name="Copeland A."/>
            <person name="Coutinho P.M."/>
            <person name="de Vries R.P."/>
            <person name="Ferreira P."/>
            <person name="Findley K."/>
            <person name="Foster B."/>
            <person name="Gaskell J."/>
            <person name="Glotzer D."/>
            <person name="Gorecki P."/>
            <person name="Heitman J."/>
            <person name="Hesse C."/>
            <person name="Hori C."/>
            <person name="Igarashi K."/>
            <person name="Jurgens J.A."/>
            <person name="Kallen N."/>
            <person name="Kersten P."/>
            <person name="Kohler A."/>
            <person name="Kuees U."/>
            <person name="Kumar T.K.A."/>
            <person name="Kuo A."/>
            <person name="LaButti K."/>
            <person name="Larrondo L.F."/>
            <person name="Lindquist E."/>
            <person name="Ling A."/>
            <person name="Lombard V."/>
            <person name="Lucas S."/>
            <person name="Lundell T."/>
            <person name="Martin R."/>
            <person name="McLaughlin D.J."/>
            <person name="Morgenstern I."/>
            <person name="Morin E."/>
            <person name="Murat C."/>
            <person name="Nagy L.G."/>
            <person name="Nolan M."/>
            <person name="Ohm R.A."/>
            <person name="Patyshakuliyeva A."/>
            <person name="Rokas A."/>
            <person name="Ruiz-Duenas F.J."/>
            <person name="Sabat G."/>
            <person name="Salamov A."/>
            <person name="Samejima M."/>
            <person name="Schmutz J."/>
            <person name="Slot J.C."/>
            <person name="St John F."/>
            <person name="Stenlid J."/>
            <person name="Sun H."/>
            <person name="Sun S."/>
            <person name="Syed K."/>
            <person name="Tsang A."/>
            <person name="Wiebenga A."/>
            <person name="Young D."/>
            <person name="Pisabarro A."/>
            <person name="Eastwood D.C."/>
            <person name="Martin F."/>
            <person name="Cullen D."/>
            <person name="Grigoriev I.V."/>
            <person name="Hibbett D.S."/>
        </authorList>
    </citation>
    <scope>NUCLEOTIDE SEQUENCE [LARGE SCALE GENOMIC DNA]</scope>
    <source>
        <strain evidence="4">RWD-64-598 SS2</strain>
    </source>
</reference>
<sequence length="360" mass="38132">MFNYFAYPPHGAHAAWTNMPMIQHNPYPPAPPPPPPLLHKVWIIDCKTCGTFLTNRGMKAVLLLRPNVSLYSTDALPVNCAAYTTNPEALKPPPCRPLQAPLFPPRTCECLTQTLCCTTCGTPVGYMIVTPCARCTSSITATNRATNGHRFVFHSSEVTPSERHHVPGEPGVIPVDAPLPSSALPPPPPPPPPPVPSSSPPPGMSHGAYRPYGYSSARGESPPPLEPADPARYRLVRVQGVSPPQSPPPLSSTTATNGNAATGSGAMRRGSLQSSGSGSGSGSGSDSGHPTAQQPEQPRGVPGEQRDAPLVKLRAGDVLYWHHLVKTGEIPGVHEDKRARRPAPVVGAGAARRAPMHFDR</sequence>
<dbReference type="GeneID" id="19211280"/>
<dbReference type="KEGG" id="cput:CONPUDRAFT_88867"/>
<accession>A0A5M3MVR0</accession>
<protein>
    <submittedName>
        <fullName evidence="3">Uncharacterized protein</fullName>
    </submittedName>
</protein>
<keyword evidence="4" id="KW-1185">Reference proteome</keyword>